<dbReference type="PANTHER" id="PTHR32385">
    <property type="entry name" value="MANNOSYL PHOSPHORYLINOSITOL CERAMIDE SYNTHASE"/>
    <property type="match status" value="1"/>
</dbReference>
<dbReference type="AlphaFoldDB" id="A0A1Y0CZW4"/>
<keyword evidence="3" id="KW-1185">Reference proteome</keyword>
<dbReference type="InterPro" id="IPR051706">
    <property type="entry name" value="Glycosyltransferase_domain"/>
</dbReference>
<evidence type="ECO:0000313" key="3">
    <source>
        <dbReference type="Proteomes" id="UP000243793"/>
    </source>
</evidence>
<dbReference type="PANTHER" id="PTHR32385:SF15">
    <property type="entry name" value="INOSITOL PHOSPHOCERAMIDE MANNOSYLTRANSFERASE 1"/>
    <property type="match status" value="1"/>
</dbReference>
<dbReference type="InterPro" id="IPR007577">
    <property type="entry name" value="GlycoTrfase_DXD_sugar-bd_CS"/>
</dbReference>
<protein>
    <submittedName>
        <fullName evidence="2">Glycosyl transferase</fullName>
    </submittedName>
</protein>
<dbReference type="EMBL" id="CP021376">
    <property type="protein sequence ID" value="ART80335.1"/>
    <property type="molecule type" value="Genomic_DNA"/>
</dbReference>
<name>A0A1Y0CZW4_9GAMM</name>
<dbReference type="InterPro" id="IPR029044">
    <property type="entry name" value="Nucleotide-diphossugar_trans"/>
</dbReference>
<dbReference type="RefSeq" id="WP_086964201.1">
    <property type="nucleotide sequence ID" value="NZ_CP021376.1"/>
</dbReference>
<dbReference type="GO" id="GO:0051999">
    <property type="term" value="P:mannosyl-inositol phosphorylceramide biosynthetic process"/>
    <property type="evidence" value="ECO:0007669"/>
    <property type="project" value="TreeGrafter"/>
</dbReference>
<dbReference type="GO" id="GO:0000030">
    <property type="term" value="F:mannosyltransferase activity"/>
    <property type="evidence" value="ECO:0007669"/>
    <property type="project" value="TreeGrafter"/>
</dbReference>
<dbReference type="KEGG" id="ocm:CBP12_09400"/>
<organism evidence="2 3">
    <name type="scientific">Oceanisphaera avium</name>
    <dbReference type="NCBI Taxonomy" id="1903694"/>
    <lineage>
        <taxon>Bacteria</taxon>
        <taxon>Pseudomonadati</taxon>
        <taxon>Pseudomonadota</taxon>
        <taxon>Gammaproteobacteria</taxon>
        <taxon>Aeromonadales</taxon>
        <taxon>Aeromonadaceae</taxon>
        <taxon>Oceanisphaera</taxon>
    </lineage>
</organism>
<accession>A0A1Y0CZW4</accession>
<proteinExistence type="predicted"/>
<keyword evidence="1 2" id="KW-0808">Transferase</keyword>
<reference evidence="3" key="1">
    <citation type="submission" date="2017-05" db="EMBL/GenBank/DDBJ databases">
        <authorList>
            <person name="Sung H."/>
        </authorList>
    </citation>
    <scope>NUCLEOTIDE SEQUENCE [LARGE SCALE GENOMIC DNA]</scope>
    <source>
        <strain evidence="3">AMac2203</strain>
    </source>
</reference>
<gene>
    <name evidence="2" type="ORF">CBP12_09400</name>
</gene>
<dbReference type="OrthoDB" id="277808at2"/>
<dbReference type="GO" id="GO:0016020">
    <property type="term" value="C:membrane"/>
    <property type="evidence" value="ECO:0007669"/>
    <property type="project" value="GOC"/>
</dbReference>
<evidence type="ECO:0000256" key="1">
    <source>
        <dbReference type="ARBA" id="ARBA00022679"/>
    </source>
</evidence>
<dbReference type="Pfam" id="PF04488">
    <property type="entry name" value="Gly_transf_sug"/>
    <property type="match status" value="1"/>
</dbReference>
<dbReference type="SUPFAM" id="SSF53448">
    <property type="entry name" value="Nucleotide-diphospho-sugar transferases"/>
    <property type="match status" value="1"/>
</dbReference>
<dbReference type="Gene3D" id="3.90.550.20">
    <property type="match status" value="1"/>
</dbReference>
<dbReference type="Proteomes" id="UP000243793">
    <property type="component" value="Chromosome"/>
</dbReference>
<sequence>MNLLIIFNNRLCKFLGIFVKALSYPFHWLFPKKRFSIPSLSPAILKNNKEKLIPKIVWQTNFTNKVSLPVYTNYLYNRLMSLDWEYRYVSTEERLEFIQKYGTQRQALAFSRLTVGAAQADFWRVFVLNQLGGVYMDIDGHAVWPLSNIIKKDDQQLILSRKHDYTNYFIASAPNNPLLIAVLEKMVNNIENNNANNESVYGLTGPGVLNEVIGNKIVNSRNYKTTCIQGSFTNEHFQYLDKPRGKWTYVNSNDLLK</sequence>
<evidence type="ECO:0000313" key="2">
    <source>
        <dbReference type="EMBL" id="ART80335.1"/>
    </source>
</evidence>